<feature type="domain" description="Fe2OG dioxygenase" evidence="8">
    <location>
        <begin position="165"/>
        <end position="267"/>
    </location>
</feature>
<evidence type="ECO:0000256" key="4">
    <source>
        <dbReference type="ARBA" id="ARBA00023002"/>
    </source>
</evidence>
<dbReference type="Proteomes" id="UP001293593">
    <property type="component" value="Unassembled WGS sequence"/>
</dbReference>
<dbReference type="SUPFAM" id="SSF51197">
    <property type="entry name" value="Clavaminate synthase-like"/>
    <property type="match status" value="1"/>
</dbReference>
<reference evidence="9" key="1">
    <citation type="submission" date="2023-10" db="EMBL/GenBank/DDBJ databases">
        <title>Chromosome-level genome of the transformable northern wattle, Acacia crassicarpa.</title>
        <authorList>
            <person name="Massaro I."/>
            <person name="Sinha N.R."/>
            <person name="Poethig S."/>
            <person name="Leichty A.R."/>
        </authorList>
    </citation>
    <scope>NUCLEOTIDE SEQUENCE</scope>
    <source>
        <strain evidence="9">Acra3RX</strain>
        <tissue evidence="9">Leaf</tissue>
    </source>
</reference>
<organism evidence="9 10">
    <name type="scientific">Acacia crassicarpa</name>
    <name type="common">northern wattle</name>
    <dbReference type="NCBI Taxonomy" id="499986"/>
    <lineage>
        <taxon>Eukaryota</taxon>
        <taxon>Viridiplantae</taxon>
        <taxon>Streptophyta</taxon>
        <taxon>Embryophyta</taxon>
        <taxon>Tracheophyta</taxon>
        <taxon>Spermatophyta</taxon>
        <taxon>Magnoliopsida</taxon>
        <taxon>eudicotyledons</taxon>
        <taxon>Gunneridae</taxon>
        <taxon>Pentapetalae</taxon>
        <taxon>rosids</taxon>
        <taxon>fabids</taxon>
        <taxon>Fabales</taxon>
        <taxon>Fabaceae</taxon>
        <taxon>Caesalpinioideae</taxon>
        <taxon>mimosoid clade</taxon>
        <taxon>Acacieae</taxon>
        <taxon>Acacia</taxon>
    </lineage>
</organism>
<evidence type="ECO:0000256" key="1">
    <source>
        <dbReference type="ARBA" id="ARBA00008056"/>
    </source>
</evidence>
<dbReference type="PROSITE" id="PS51471">
    <property type="entry name" value="FE2OG_OXY"/>
    <property type="match status" value="1"/>
</dbReference>
<proteinExistence type="inferred from homology"/>
<keyword evidence="3" id="KW-0223">Dioxygenase</keyword>
<dbReference type="PANTHER" id="PTHR47990">
    <property type="entry name" value="2-OXOGLUTARATE (2OG) AND FE(II)-DEPENDENT OXYGENASE SUPERFAMILY PROTEIN-RELATED"/>
    <property type="match status" value="1"/>
</dbReference>
<dbReference type="Pfam" id="PF03171">
    <property type="entry name" value="2OG-FeII_Oxy"/>
    <property type="match status" value="1"/>
</dbReference>
<protein>
    <recommendedName>
        <fullName evidence="8">Fe2OG dioxygenase domain-containing protein</fullName>
    </recommendedName>
</protein>
<comment type="similarity">
    <text evidence="1 7">Belongs to the iron/ascorbate-dependent oxidoreductase family.</text>
</comment>
<gene>
    <name evidence="9" type="ORF">QN277_022983</name>
</gene>
<dbReference type="InterPro" id="IPR005123">
    <property type="entry name" value="Oxoglu/Fe-dep_dioxygenase_dom"/>
</dbReference>
<dbReference type="InterPro" id="IPR050231">
    <property type="entry name" value="Iron_ascorbate_oxido_reductase"/>
</dbReference>
<sequence length="312" mass="35512">MSSQVAFQIPVIDFTDENLKPGTQPWFSASQLVRSALEVNGCFCVKSNKIPMEICNSVFALSKEVFDLPLHTKKQKVSDKPNHGYVGGNPRVPLYETMGIDLDSPSNEEAIQKFANIMWPSGNDHFCEKINLYVKFLEEMDQTAKRLLFDAYGLAKKSCDSLLESTNYLFRGFKYSAPQKTESNIGLIPHTDSTYFTILQQNNVAGLEVKLKNGEWITIDPSPSLFIILAGDAFKVWSNGRITACEHKVIIREEKERYSIGLSSFNSKMVETLEELIDEDHPRLYRAFDHYEFVAFRTTVKSPTEISKFYLL</sequence>
<comment type="caution">
    <text evidence="9">The sequence shown here is derived from an EMBL/GenBank/DDBJ whole genome shotgun (WGS) entry which is preliminary data.</text>
</comment>
<evidence type="ECO:0000256" key="2">
    <source>
        <dbReference type="ARBA" id="ARBA00022723"/>
    </source>
</evidence>
<evidence type="ECO:0000259" key="8">
    <source>
        <dbReference type="PROSITE" id="PS51471"/>
    </source>
</evidence>
<keyword evidence="5 7" id="KW-0408">Iron</keyword>
<evidence type="ECO:0000256" key="6">
    <source>
        <dbReference type="ARBA" id="ARBA00057022"/>
    </source>
</evidence>
<evidence type="ECO:0000256" key="3">
    <source>
        <dbReference type="ARBA" id="ARBA00022964"/>
    </source>
</evidence>
<dbReference type="GO" id="GO:0046872">
    <property type="term" value="F:metal ion binding"/>
    <property type="evidence" value="ECO:0007669"/>
    <property type="project" value="UniProtKB-KW"/>
</dbReference>
<dbReference type="EMBL" id="JAWXYG010000006">
    <property type="protein sequence ID" value="KAK4269885.1"/>
    <property type="molecule type" value="Genomic_DNA"/>
</dbReference>
<dbReference type="FunFam" id="2.60.120.330:FF:000022">
    <property type="entry name" value="Probable 2-oxoglutarate-dependent dioxygenase AOP1.2"/>
    <property type="match status" value="1"/>
</dbReference>
<dbReference type="AlphaFoldDB" id="A0AAE1KCF0"/>
<dbReference type="InterPro" id="IPR026992">
    <property type="entry name" value="DIOX_N"/>
</dbReference>
<dbReference type="InterPro" id="IPR027443">
    <property type="entry name" value="IPNS-like_sf"/>
</dbReference>
<comment type="function">
    <text evidence="6">Probable 2-oxoglutarate-dependent dioxygenase that may be involved in glucosinolates biosynthesis. May play a role in the production of aliphatic glucosinolates.</text>
</comment>
<evidence type="ECO:0000313" key="9">
    <source>
        <dbReference type="EMBL" id="KAK4269885.1"/>
    </source>
</evidence>
<dbReference type="Gene3D" id="2.60.120.330">
    <property type="entry name" value="B-lactam Antibiotic, Isopenicillin N Synthase, Chain"/>
    <property type="match status" value="1"/>
</dbReference>
<name>A0AAE1KCF0_9FABA</name>
<dbReference type="GO" id="GO:0051213">
    <property type="term" value="F:dioxygenase activity"/>
    <property type="evidence" value="ECO:0007669"/>
    <property type="project" value="UniProtKB-KW"/>
</dbReference>
<accession>A0AAE1KCF0</accession>
<evidence type="ECO:0000256" key="5">
    <source>
        <dbReference type="ARBA" id="ARBA00023004"/>
    </source>
</evidence>
<dbReference type="Pfam" id="PF14226">
    <property type="entry name" value="DIOX_N"/>
    <property type="match status" value="1"/>
</dbReference>
<keyword evidence="10" id="KW-1185">Reference proteome</keyword>
<keyword evidence="4 7" id="KW-0560">Oxidoreductase</keyword>
<keyword evidence="2 7" id="KW-0479">Metal-binding</keyword>
<evidence type="ECO:0000313" key="10">
    <source>
        <dbReference type="Proteomes" id="UP001293593"/>
    </source>
</evidence>
<evidence type="ECO:0000256" key="7">
    <source>
        <dbReference type="RuleBase" id="RU003682"/>
    </source>
</evidence>
<dbReference type="InterPro" id="IPR044861">
    <property type="entry name" value="IPNS-like_FE2OG_OXY"/>
</dbReference>